<dbReference type="EMBL" id="LR215010">
    <property type="protein sequence ID" value="VEU69165.1"/>
    <property type="molecule type" value="Genomic_DNA"/>
</dbReference>
<protein>
    <submittedName>
        <fullName evidence="2">Uncharacterized protein</fullName>
    </submittedName>
</protein>
<organism evidence="2 3">
    <name type="scientific">Mycoplasmopsis canis</name>
    <dbReference type="NCBI Taxonomy" id="29555"/>
    <lineage>
        <taxon>Bacteria</taxon>
        <taxon>Bacillati</taxon>
        <taxon>Mycoplasmatota</taxon>
        <taxon>Mycoplasmoidales</taxon>
        <taxon>Metamycoplasmataceae</taxon>
        <taxon>Mycoplasmopsis</taxon>
    </lineage>
</organism>
<dbReference type="Proteomes" id="UP000290495">
    <property type="component" value="Chromosome"/>
</dbReference>
<feature type="transmembrane region" description="Helical" evidence="1">
    <location>
        <begin position="87"/>
        <end position="109"/>
    </location>
</feature>
<sequence length="152" mass="16787">MRENLKLLRTFSITNLTLSIVAAILLIISLTMLSVGVATENRAAIVSGSIATTVIIAFSVLASIAAIVLVILGTIKAYNLSKMSQKYSVIFILWLILAISQVFNIMFVWIPIVGFVIGSMLSIYIIFVYIYTIIKTSGSLKEYIDFKEVEQN</sequence>
<evidence type="ECO:0000313" key="2">
    <source>
        <dbReference type="EMBL" id="VEU69165.1"/>
    </source>
</evidence>
<name>A0A449ARG5_9BACT</name>
<evidence type="ECO:0000313" key="3">
    <source>
        <dbReference type="Proteomes" id="UP000290495"/>
    </source>
</evidence>
<gene>
    <name evidence="2" type="ORF">NCTC10146_00653</name>
</gene>
<feature type="transmembrane region" description="Helical" evidence="1">
    <location>
        <begin position="115"/>
        <end position="134"/>
    </location>
</feature>
<proteinExistence type="predicted"/>
<feature type="transmembrane region" description="Helical" evidence="1">
    <location>
        <begin position="50"/>
        <end position="75"/>
    </location>
</feature>
<keyword evidence="1" id="KW-0472">Membrane</keyword>
<reference evidence="2 3" key="1">
    <citation type="submission" date="2019-01" db="EMBL/GenBank/DDBJ databases">
        <authorList>
            <consortium name="Pathogen Informatics"/>
        </authorList>
    </citation>
    <scope>NUCLEOTIDE SEQUENCE [LARGE SCALE GENOMIC DNA]</scope>
    <source>
        <strain evidence="2 3">NCTC10146</strain>
    </source>
</reference>
<dbReference type="AlphaFoldDB" id="A0A449ARG5"/>
<feature type="transmembrane region" description="Helical" evidence="1">
    <location>
        <begin position="12"/>
        <end position="38"/>
    </location>
</feature>
<keyword evidence="1" id="KW-1133">Transmembrane helix</keyword>
<keyword evidence="1" id="KW-0812">Transmembrane</keyword>
<accession>A0A449ARG5</accession>
<evidence type="ECO:0000256" key="1">
    <source>
        <dbReference type="SAM" id="Phobius"/>
    </source>
</evidence>